<organism evidence="1 2">
    <name type="scientific">Symbiodinium natans</name>
    <dbReference type="NCBI Taxonomy" id="878477"/>
    <lineage>
        <taxon>Eukaryota</taxon>
        <taxon>Sar</taxon>
        <taxon>Alveolata</taxon>
        <taxon>Dinophyceae</taxon>
        <taxon>Suessiales</taxon>
        <taxon>Symbiodiniaceae</taxon>
        <taxon>Symbiodinium</taxon>
    </lineage>
</organism>
<comment type="caution">
    <text evidence="1">The sequence shown here is derived from an EMBL/GenBank/DDBJ whole genome shotgun (WGS) entry which is preliminary data.</text>
</comment>
<proteinExistence type="predicted"/>
<sequence>MRLQDWVAAMLTGPASLSNVISAGREDLDKAYDWPASQEEAKMLLAGKALSCEATTERLVEALGSGRTALRPVHLAVFLDQLWALQQLLQAGAKMQDFETEVVISALPKWPLQKAAEPASLRQILAIVTRLEARMEYMESEILG</sequence>
<evidence type="ECO:0000313" key="1">
    <source>
        <dbReference type="EMBL" id="CAE6931202.1"/>
    </source>
</evidence>
<evidence type="ECO:0000313" key="2">
    <source>
        <dbReference type="Proteomes" id="UP000604046"/>
    </source>
</evidence>
<accession>A0A812GZV7</accession>
<name>A0A812GZV7_9DINO</name>
<gene>
    <name evidence="1" type="ORF">SNAT2548_LOCUS852</name>
</gene>
<keyword evidence="2" id="KW-1185">Reference proteome</keyword>
<dbReference type="EMBL" id="CAJNDS010000042">
    <property type="protein sequence ID" value="CAE6931202.1"/>
    <property type="molecule type" value="Genomic_DNA"/>
</dbReference>
<dbReference type="Proteomes" id="UP000604046">
    <property type="component" value="Unassembled WGS sequence"/>
</dbReference>
<protein>
    <submittedName>
        <fullName evidence="1">Uncharacterized protein</fullName>
    </submittedName>
</protein>
<dbReference type="AlphaFoldDB" id="A0A812GZV7"/>
<reference evidence="1" key="1">
    <citation type="submission" date="2021-02" db="EMBL/GenBank/DDBJ databases">
        <authorList>
            <person name="Dougan E. K."/>
            <person name="Rhodes N."/>
            <person name="Thang M."/>
            <person name="Chan C."/>
        </authorList>
    </citation>
    <scope>NUCLEOTIDE SEQUENCE</scope>
</reference>